<gene>
    <name evidence="2" type="primary">ej97c</name>
</gene>
<keyword evidence="1" id="KW-0472">Membrane</keyword>
<proteinExistence type="predicted"/>
<evidence type="ECO:0000313" key="2">
    <source>
        <dbReference type="EMBL" id="CAD35296.1"/>
    </source>
</evidence>
<feature type="transmembrane region" description="Helical" evidence="1">
    <location>
        <begin position="6"/>
        <end position="23"/>
    </location>
</feature>
<name>Q8KMU1_ENTFL</name>
<geneLocation type="plasmid" evidence="2">
    <name>pEJ97-1</name>
</geneLocation>
<organism evidence="2">
    <name type="scientific">Enterococcus faecalis</name>
    <name type="common">Streptococcus faecalis</name>
    <dbReference type="NCBI Taxonomy" id="1351"/>
    <lineage>
        <taxon>Bacteria</taxon>
        <taxon>Bacillati</taxon>
        <taxon>Bacillota</taxon>
        <taxon>Bacilli</taxon>
        <taxon>Lactobacillales</taxon>
        <taxon>Enterococcaceae</taxon>
        <taxon>Enterococcus</taxon>
    </lineage>
</organism>
<keyword evidence="1" id="KW-1133">Transmembrane helix</keyword>
<feature type="transmembrane region" description="Helical" evidence="1">
    <location>
        <begin position="35"/>
        <end position="52"/>
    </location>
</feature>
<protein>
    <submittedName>
        <fullName evidence="2">Ej97C protein</fullName>
    </submittedName>
</protein>
<sequence length="66" mass="7570">MEVSLIFLLGIFCVFIFFIIKLIKEKRKINVGEILFIVICVCIIVLLGVFLIRGDFVERPIIISPT</sequence>
<dbReference type="AlphaFoldDB" id="Q8KMU1"/>
<keyword evidence="1" id="KW-0812">Transmembrane</keyword>
<keyword evidence="2" id="KW-0614">Plasmid</keyword>
<accession>Q8KMU1</accession>
<evidence type="ECO:0000256" key="1">
    <source>
        <dbReference type="SAM" id="Phobius"/>
    </source>
</evidence>
<reference evidence="2" key="1">
    <citation type="journal article" date="2003" name="Appl. Environ. Microbiol.">
        <title>The genes coding for enterocin EJ97 production by Enterococcus faecalis EJ97 are located on a conjugative plasmid.</title>
        <authorList>
            <person name="Sanchez-Hidalgo M."/>
            <person name="Maqueda M."/>
            <person name="Galvez A."/>
            <person name="Abriousel H."/>
            <person name="Valdivia E."/>
            <person name="Martinez-Bueno M."/>
        </authorList>
    </citation>
    <scope>NUCLEOTIDE SEQUENCE</scope>
    <source>
        <plasmid evidence="2">pEJ97-1</plasmid>
    </source>
</reference>
<dbReference type="EMBL" id="AJ490170">
    <property type="protein sequence ID" value="CAD35296.1"/>
    <property type="molecule type" value="Genomic_DNA"/>
</dbReference>
<dbReference type="RefSeq" id="WP_010714873.1">
    <property type="nucleotide sequence ID" value="NZ_CP110056.1"/>
</dbReference>